<feature type="transmembrane region" description="Helical" evidence="10">
    <location>
        <begin position="274"/>
        <end position="295"/>
    </location>
</feature>
<dbReference type="AlphaFoldDB" id="A0A1Q1NIP5"/>
<keyword evidence="9 10" id="KW-0807">Transducer</keyword>
<name>A0A1Q1NIP5_APOLU</name>
<dbReference type="GO" id="GO:0004984">
    <property type="term" value="F:olfactory receptor activity"/>
    <property type="evidence" value="ECO:0007669"/>
    <property type="project" value="InterPro"/>
</dbReference>
<keyword evidence="4 10" id="KW-0812">Transmembrane</keyword>
<evidence type="ECO:0000256" key="8">
    <source>
        <dbReference type="ARBA" id="ARBA00023170"/>
    </source>
</evidence>
<keyword evidence="8 10" id="KW-0675">Receptor</keyword>
<feature type="transmembrane region" description="Helical" evidence="10">
    <location>
        <begin position="307"/>
        <end position="326"/>
    </location>
</feature>
<comment type="caution">
    <text evidence="10">Lacks conserved residue(s) required for the propagation of feature annotation.</text>
</comment>
<dbReference type="EMBL" id="KU958181">
    <property type="protein sequence ID" value="AQM56010.1"/>
    <property type="molecule type" value="mRNA"/>
</dbReference>
<feature type="transmembrane region" description="Helical" evidence="10">
    <location>
        <begin position="193"/>
        <end position="215"/>
    </location>
</feature>
<comment type="subcellular location">
    <subcellularLocation>
        <location evidence="1 10">Cell membrane</location>
        <topology evidence="1 10">Multi-pass membrane protein</topology>
    </subcellularLocation>
</comment>
<evidence type="ECO:0000256" key="2">
    <source>
        <dbReference type="ARBA" id="ARBA00022475"/>
    </source>
</evidence>
<dbReference type="GO" id="GO:0007165">
    <property type="term" value="P:signal transduction"/>
    <property type="evidence" value="ECO:0007669"/>
    <property type="project" value="UniProtKB-KW"/>
</dbReference>
<evidence type="ECO:0000313" key="11">
    <source>
        <dbReference type="EMBL" id="AQM56010.1"/>
    </source>
</evidence>
<gene>
    <name evidence="11" type="primary">OR2</name>
</gene>
<reference evidence="11" key="1">
    <citation type="journal article" date="2016" name="Sci. Rep.">
        <title>Identification and expression analysis of an olfactory receptor gene family in green plant bug Apolygus lucorum (Meyer-Dur).</title>
        <authorList>
            <person name="An X.K."/>
            <person name="Sun L."/>
            <person name="Liu H.W."/>
            <person name="Liu D.F."/>
            <person name="Ding Y.X."/>
            <person name="Li L.M."/>
            <person name="Zhang Y.J."/>
            <person name="Guo Y.Y."/>
        </authorList>
    </citation>
    <scope>NUCLEOTIDE SEQUENCE</scope>
</reference>
<evidence type="ECO:0000256" key="4">
    <source>
        <dbReference type="ARBA" id="ARBA00022692"/>
    </source>
</evidence>
<evidence type="ECO:0000256" key="10">
    <source>
        <dbReference type="RuleBase" id="RU351113"/>
    </source>
</evidence>
<sequence>MLLCWKKKKEKQKPVIKEQHDFANNYRLFKYIGMIQDGSLFSRIRVFLATFLLFYAWFHHLIPLVNSTEEYSFDELMDLIHLEMVYFLWCIVWPSYIIRAPLFTSLASKIQNGLYTYSDPLTLEEKTILSTANDAVVRMTKISVYVYVCGGIGIFLKGMNKERMRKLQLPNIGWFPFAINSLSRYAIGCLCQAIMGINAISIAIGTFMSFAIFLIHYEAQFKLLRTHLKRSFPKNVPLRIAQTDKYKKVSLRRLKDCYRHHLAILGFHQEIMKYYGILLLVFRVAIVMWMCTLAYVTVMVDVNAHNLLKMLSFASTELLYVFLFSFRGQDVTDWNYQWREELYSIQWWEQPKEVKTNIGIMVLGTTQPLLLYGVWKIALYSHEKLSDIGNESFSFFNMLRAIN</sequence>
<dbReference type="GO" id="GO:0005549">
    <property type="term" value="F:odorant binding"/>
    <property type="evidence" value="ECO:0007669"/>
    <property type="project" value="InterPro"/>
</dbReference>
<keyword evidence="2" id="KW-1003">Cell membrane</keyword>
<comment type="similarity">
    <text evidence="10">Belongs to the insect chemoreceptor superfamily. Heteromeric odorant receptor channel (TC 1.A.69) family.</text>
</comment>
<keyword evidence="6 10" id="KW-1133">Transmembrane helix</keyword>
<dbReference type="PANTHER" id="PTHR21137">
    <property type="entry name" value="ODORANT RECEPTOR"/>
    <property type="match status" value="1"/>
</dbReference>
<dbReference type="GO" id="GO:0005886">
    <property type="term" value="C:plasma membrane"/>
    <property type="evidence" value="ECO:0007669"/>
    <property type="project" value="UniProtKB-SubCell"/>
</dbReference>
<keyword evidence="7 10" id="KW-0472">Membrane</keyword>
<dbReference type="InterPro" id="IPR004117">
    <property type="entry name" value="7tm6_olfct_rcpt"/>
</dbReference>
<reference evidence="11" key="2">
    <citation type="submission" date="2016-03" db="EMBL/GenBank/DDBJ databases">
        <authorList>
            <person name="Ploux O."/>
        </authorList>
    </citation>
    <scope>NUCLEOTIDE SEQUENCE</scope>
</reference>
<keyword evidence="5 10" id="KW-0552">Olfaction</keyword>
<dbReference type="Pfam" id="PF02949">
    <property type="entry name" value="7tm_6"/>
    <property type="match status" value="1"/>
</dbReference>
<evidence type="ECO:0000256" key="9">
    <source>
        <dbReference type="ARBA" id="ARBA00023224"/>
    </source>
</evidence>
<evidence type="ECO:0000256" key="5">
    <source>
        <dbReference type="ARBA" id="ARBA00022725"/>
    </source>
</evidence>
<feature type="transmembrane region" description="Helical" evidence="10">
    <location>
        <begin position="79"/>
        <end position="98"/>
    </location>
</feature>
<dbReference type="PANTHER" id="PTHR21137:SF35">
    <property type="entry name" value="ODORANT RECEPTOR 19A-RELATED"/>
    <property type="match status" value="1"/>
</dbReference>
<evidence type="ECO:0000256" key="1">
    <source>
        <dbReference type="ARBA" id="ARBA00004651"/>
    </source>
</evidence>
<proteinExistence type="evidence at transcript level"/>
<evidence type="ECO:0000256" key="6">
    <source>
        <dbReference type="ARBA" id="ARBA00022989"/>
    </source>
</evidence>
<protein>
    <recommendedName>
        <fullName evidence="10">Odorant receptor</fullName>
    </recommendedName>
</protein>
<organism evidence="11">
    <name type="scientific">Apolygus lucorum</name>
    <name type="common">Small green plant bug</name>
    <name type="synonym">Lygocoris lucorum</name>
    <dbReference type="NCBI Taxonomy" id="248454"/>
    <lineage>
        <taxon>Eukaryota</taxon>
        <taxon>Metazoa</taxon>
        <taxon>Ecdysozoa</taxon>
        <taxon>Arthropoda</taxon>
        <taxon>Hexapoda</taxon>
        <taxon>Insecta</taxon>
        <taxon>Pterygota</taxon>
        <taxon>Neoptera</taxon>
        <taxon>Paraneoptera</taxon>
        <taxon>Hemiptera</taxon>
        <taxon>Heteroptera</taxon>
        <taxon>Panheteroptera</taxon>
        <taxon>Cimicomorpha</taxon>
        <taxon>Miridae</taxon>
        <taxon>Mirini</taxon>
        <taxon>Apolygus</taxon>
    </lineage>
</organism>
<evidence type="ECO:0000256" key="3">
    <source>
        <dbReference type="ARBA" id="ARBA00022606"/>
    </source>
</evidence>
<accession>A0A1Q1NIP5</accession>
<feature type="transmembrane region" description="Helical" evidence="10">
    <location>
        <begin position="40"/>
        <end position="59"/>
    </location>
</feature>
<evidence type="ECO:0000256" key="7">
    <source>
        <dbReference type="ARBA" id="ARBA00023136"/>
    </source>
</evidence>
<keyword evidence="3 10" id="KW-0716">Sensory transduction</keyword>